<protein>
    <submittedName>
        <fullName evidence="1">21758_t:CDS:1</fullName>
    </submittedName>
</protein>
<evidence type="ECO:0000313" key="1">
    <source>
        <dbReference type="EMBL" id="CAG8791383.1"/>
    </source>
</evidence>
<sequence length="76" mass="8819">MLEVTIESLKGQKGKTTELKKEDFLENIFITKIIEPLEQEMGKDLVAAWLVISKNKRTHLEVVFLDKNKQQQYAAE</sequence>
<organism evidence="1 2">
    <name type="scientific">Cetraspora pellucida</name>
    <dbReference type="NCBI Taxonomy" id="1433469"/>
    <lineage>
        <taxon>Eukaryota</taxon>
        <taxon>Fungi</taxon>
        <taxon>Fungi incertae sedis</taxon>
        <taxon>Mucoromycota</taxon>
        <taxon>Glomeromycotina</taxon>
        <taxon>Glomeromycetes</taxon>
        <taxon>Diversisporales</taxon>
        <taxon>Gigasporaceae</taxon>
        <taxon>Cetraspora</taxon>
    </lineage>
</organism>
<accession>A0A9N9P7S2</accession>
<proteinExistence type="predicted"/>
<name>A0A9N9P7S2_9GLOM</name>
<dbReference type="EMBL" id="CAJVQA010027264">
    <property type="protein sequence ID" value="CAG8791383.1"/>
    <property type="molecule type" value="Genomic_DNA"/>
</dbReference>
<dbReference type="AlphaFoldDB" id="A0A9N9P7S2"/>
<dbReference type="Proteomes" id="UP000789759">
    <property type="component" value="Unassembled WGS sequence"/>
</dbReference>
<dbReference type="OrthoDB" id="2437308at2759"/>
<comment type="caution">
    <text evidence="1">The sequence shown here is derived from an EMBL/GenBank/DDBJ whole genome shotgun (WGS) entry which is preliminary data.</text>
</comment>
<reference evidence="1" key="1">
    <citation type="submission" date="2021-06" db="EMBL/GenBank/DDBJ databases">
        <authorList>
            <person name="Kallberg Y."/>
            <person name="Tangrot J."/>
            <person name="Rosling A."/>
        </authorList>
    </citation>
    <scope>NUCLEOTIDE SEQUENCE</scope>
    <source>
        <strain evidence="1">FL966</strain>
    </source>
</reference>
<keyword evidence="2" id="KW-1185">Reference proteome</keyword>
<feature type="non-terminal residue" evidence="1">
    <location>
        <position position="76"/>
    </location>
</feature>
<gene>
    <name evidence="1" type="ORF">CPELLU_LOCUS17030</name>
</gene>
<evidence type="ECO:0000313" key="2">
    <source>
        <dbReference type="Proteomes" id="UP000789759"/>
    </source>
</evidence>